<evidence type="ECO:0000259" key="4">
    <source>
        <dbReference type="Pfam" id="PF24065"/>
    </source>
</evidence>
<dbReference type="InterPro" id="IPR056447">
    <property type="entry name" value="REV3_N"/>
</dbReference>
<feature type="region of interest" description="Disordered" evidence="2">
    <location>
        <begin position="589"/>
        <end position="618"/>
    </location>
</feature>
<evidence type="ECO:0000256" key="1">
    <source>
        <dbReference type="ARBA" id="ARBA00049244"/>
    </source>
</evidence>
<dbReference type="PANTHER" id="PTHR45812">
    <property type="entry name" value="DNA POLYMERASE ZETA CATALYTIC SUBUNIT"/>
    <property type="match status" value="1"/>
</dbReference>
<feature type="compositionally biased region" description="Low complexity" evidence="2">
    <location>
        <begin position="370"/>
        <end position="381"/>
    </location>
</feature>
<feature type="domain" description="DNA polymerase zeta catalytic subunit N-terminal" evidence="4">
    <location>
        <begin position="43"/>
        <end position="64"/>
    </location>
</feature>
<dbReference type="GO" id="GO:0003887">
    <property type="term" value="F:DNA-directed DNA polymerase activity"/>
    <property type="evidence" value="ECO:0007669"/>
    <property type="project" value="UniProtKB-EC"/>
</dbReference>
<evidence type="ECO:0000256" key="2">
    <source>
        <dbReference type="SAM" id="MobiDB-lite"/>
    </source>
</evidence>
<comment type="catalytic activity">
    <reaction evidence="1">
        <text>DNA(n) + a 2'-deoxyribonucleoside 5'-triphosphate = DNA(n+1) + diphosphate</text>
        <dbReference type="Rhea" id="RHEA:22508"/>
        <dbReference type="Rhea" id="RHEA-COMP:17339"/>
        <dbReference type="Rhea" id="RHEA-COMP:17340"/>
        <dbReference type="ChEBI" id="CHEBI:33019"/>
        <dbReference type="ChEBI" id="CHEBI:61560"/>
        <dbReference type="ChEBI" id="CHEBI:173112"/>
        <dbReference type="EC" id="2.7.7.7"/>
    </reaction>
</comment>
<keyword evidence="6" id="KW-1185">Reference proteome</keyword>
<dbReference type="InterPro" id="IPR030559">
    <property type="entry name" value="PolZ_Rev3"/>
</dbReference>
<organism evidence="5 6">
    <name type="scientific">Symbiochloris irregularis</name>
    <dbReference type="NCBI Taxonomy" id="706552"/>
    <lineage>
        <taxon>Eukaryota</taxon>
        <taxon>Viridiplantae</taxon>
        <taxon>Chlorophyta</taxon>
        <taxon>core chlorophytes</taxon>
        <taxon>Trebouxiophyceae</taxon>
        <taxon>Trebouxiales</taxon>
        <taxon>Trebouxiaceae</taxon>
        <taxon>Symbiochloris</taxon>
    </lineage>
</organism>
<dbReference type="GO" id="GO:0016035">
    <property type="term" value="C:zeta DNA polymerase complex"/>
    <property type="evidence" value="ECO:0007669"/>
    <property type="project" value="InterPro"/>
</dbReference>
<evidence type="ECO:0008006" key="7">
    <source>
        <dbReference type="Google" id="ProtNLM"/>
    </source>
</evidence>
<dbReference type="GO" id="GO:0000724">
    <property type="term" value="P:double-strand break repair via homologous recombination"/>
    <property type="evidence" value="ECO:0007669"/>
    <property type="project" value="TreeGrafter"/>
</dbReference>
<accession>A0AAW1NZU9</accession>
<dbReference type="Pfam" id="PF24055">
    <property type="entry name" value="POL3_N"/>
    <property type="match status" value="1"/>
</dbReference>
<comment type="caution">
    <text evidence="5">The sequence shown here is derived from an EMBL/GenBank/DDBJ whole genome shotgun (WGS) entry which is preliminary data.</text>
</comment>
<feature type="region of interest" description="Disordered" evidence="2">
    <location>
        <begin position="352"/>
        <end position="385"/>
    </location>
</feature>
<reference evidence="5 6" key="1">
    <citation type="journal article" date="2024" name="Nat. Commun.">
        <title>Phylogenomics reveals the evolutionary origins of lichenization in chlorophyte algae.</title>
        <authorList>
            <person name="Puginier C."/>
            <person name="Libourel C."/>
            <person name="Otte J."/>
            <person name="Skaloud P."/>
            <person name="Haon M."/>
            <person name="Grisel S."/>
            <person name="Petersen M."/>
            <person name="Berrin J.G."/>
            <person name="Delaux P.M."/>
            <person name="Dal Grande F."/>
            <person name="Keller J."/>
        </authorList>
    </citation>
    <scope>NUCLEOTIDE SEQUENCE [LARGE SCALE GENOMIC DNA]</scope>
    <source>
        <strain evidence="5 6">SAG 2036</strain>
    </source>
</reference>
<feature type="region of interest" description="Disordered" evidence="2">
    <location>
        <begin position="423"/>
        <end position="490"/>
    </location>
</feature>
<dbReference type="GO" id="GO:0042276">
    <property type="term" value="P:error-prone translesion synthesis"/>
    <property type="evidence" value="ECO:0007669"/>
    <property type="project" value="TreeGrafter"/>
</dbReference>
<feature type="domain" description="DNA polymerase delta/zeta catalytic subunit N-terminal" evidence="3">
    <location>
        <begin position="67"/>
        <end position="147"/>
    </location>
</feature>
<dbReference type="GO" id="GO:0005634">
    <property type="term" value="C:nucleus"/>
    <property type="evidence" value="ECO:0007669"/>
    <property type="project" value="TreeGrafter"/>
</dbReference>
<dbReference type="InterPro" id="IPR056435">
    <property type="entry name" value="DPOD/Z_N"/>
</dbReference>
<evidence type="ECO:0000313" key="6">
    <source>
        <dbReference type="Proteomes" id="UP001465755"/>
    </source>
</evidence>
<dbReference type="Proteomes" id="UP001465755">
    <property type="component" value="Unassembled WGS sequence"/>
</dbReference>
<dbReference type="AlphaFoldDB" id="A0AAW1NZU9"/>
<feature type="compositionally biased region" description="Polar residues" evidence="2">
    <location>
        <begin position="449"/>
        <end position="458"/>
    </location>
</feature>
<evidence type="ECO:0000259" key="3">
    <source>
        <dbReference type="Pfam" id="PF24055"/>
    </source>
</evidence>
<dbReference type="Pfam" id="PF24065">
    <property type="entry name" value="REV3_N"/>
    <property type="match status" value="1"/>
</dbReference>
<dbReference type="PANTHER" id="PTHR45812:SF1">
    <property type="entry name" value="DNA POLYMERASE ZETA CATALYTIC SUBUNIT"/>
    <property type="match status" value="1"/>
</dbReference>
<protein>
    <recommendedName>
        <fullName evidence="7">DNA polymerase zeta catalytic subunit</fullName>
    </recommendedName>
</protein>
<sequence>MIHVETAMMSDWDLILEGSLFHQDGFAKKWCREDGSTGVSPIDRVPIVRIFGSTPSGQKTCVHIRKAFPYFYVPYGEDLPLEVAEVQRYLRRMANAIDMAMNATAEPGAPHKQHVHTVQLVRAYDFYGFHADQQLFMKIIMYNPMEIGKASRLLQAGSVGGCPLQPFEAHIPFLLQFKIDFNLSGMGFVRFSAVKFRGQVQGSHEAGLRRGWRHKPVVLRYEPGPHSGEVSGPHSPTAQHSWTSQSIPAAWMPAAATSTGHRTLEKESCCELEVDACIEDILNRQEVERRSLEEAGTGVRMVESLAPMWEEQRRRNDGATPLRAPSSPPRTPHTLSPFVTDAVRAQYQAIADNAAPSQPSGNRAAPADQSSGKSPSSTSRSSAREPLLQVTQAANLATDPATSSASLGPSALRRQADQPLANEATAPNDEGDWAAVESPFSPNKDANRHTQGSQNQEMHQLIEWLQDQERDDDASQDSQPAEHAEDEDADDDPLMQLAQEAFTPAPPRSSQAEALRKMTNALSGRASQSQRECNDILTCPTPAGLPARNMATGVFATPGLRPEGPRWGALSQDVEALYQDLPADWVPAKSKPPQGSTHEPASKIPQVDGAGDTSRACKPGRSCLNIRKQGRQPIHAITCGCHA</sequence>
<feature type="region of interest" description="Disordered" evidence="2">
    <location>
        <begin position="303"/>
        <end position="336"/>
    </location>
</feature>
<evidence type="ECO:0000313" key="5">
    <source>
        <dbReference type="EMBL" id="KAK9800903.1"/>
    </source>
</evidence>
<dbReference type="InterPro" id="IPR012337">
    <property type="entry name" value="RNaseH-like_sf"/>
</dbReference>
<dbReference type="SUPFAM" id="SSF53098">
    <property type="entry name" value="Ribonuclease H-like"/>
    <property type="match status" value="1"/>
</dbReference>
<dbReference type="Gene3D" id="3.30.342.10">
    <property type="entry name" value="DNA Polymerase, chain B, domain 1"/>
    <property type="match status" value="1"/>
</dbReference>
<dbReference type="EMBL" id="JALJOQ010000078">
    <property type="protein sequence ID" value="KAK9800903.1"/>
    <property type="molecule type" value="Genomic_DNA"/>
</dbReference>
<gene>
    <name evidence="5" type="ORF">WJX73_009005</name>
</gene>
<proteinExistence type="predicted"/>
<name>A0AAW1NZU9_9CHLO</name>